<sequence length="61" mass="7024">MTSRRPGSYSELLATDYDTDGLHHDCLRSLHAEVYLLLLLPRTARYLSSPLFIVTPQLRYS</sequence>
<name>A0A5B7FG76_PORTR</name>
<keyword evidence="2" id="KW-1185">Reference proteome</keyword>
<dbReference type="EMBL" id="VSRR010006752">
    <property type="protein sequence ID" value="MPC45492.1"/>
    <property type="molecule type" value="Genomic_DNA"/>
</dbReference>
<reference evidence="1 2" key="1">
    <citation type="submission" date="2019-05" db="EMBL/GenBank/DDBJ databases">
        <title>Another draft genome of Portunus trituberculatus and its Hox gene families provides insights of decapod evolution.</title>
        <authorList>
            <person name="Jeong J.-H."/>
            <person name="Song I."/>
            <person name="Kim S."/>
            <person name="Choi T."/>
            <person name="Kim D."/>
            <person name="Ryu S."/>
            <person name="Kim W."/>
        </authorList>
    </citation>
    <scope>NUCLEOTIDE SEQUENCE [LARGE SCALE GENOMIC DNA]</scope>
    <source>
        <tissue evidence="1">Muscle</tissue>
    </source>
</reference>
<protein>
    <submittedName>
        <fullName evidence="1">Uncharacterized protein</fullName>
    </submittedName>
</protein>
<proteinExistence type="predicted"/>
<accession>A0A5B7FG76</accession>
<dbReference type="Proteomes" id="UP000324222">
    <property type="component" value="Unassembled WGS sequence"/>
</dbReference>
<gene>
    <name evidence="1" type="ORF">E2C01_039190</name>
</gene>
<organism evidence="1 2">
    <name type="scientific">Portunus trituberculatus</name>
    <name type="common">Swimming crab</name>
    <name type="synonym">Neptunus trituberculatus</name>
    <dbReference type="NCBI Taxonomy" id="210409"/>
    <lineage>
        <taxon>Eukaryota</taxon>
        <taxon>Metazoa</taxon>
        <taxon>Ecdysozoa</taxon>
        <taxon>Arthropoda</taxon>
        <taxon>Crustacea</taxon>
        <taxon>Multicrustacea</taxon>
        <taxon>Malacostraca</taxon>
        <taxon>Eumalacostraca</taxon>
        <taxon>Eucarida</taxon>
        <taxon>Decapoda</taxon>
        <taxon>Pleocyemata</taxon>
        <taxon>Brachyura</taxon>
        <taxon>Eubrachyura</taxon>
        <taxon>Portunoidea</taxon>
        <taxon>Portunidae</taxon>
        <taxon>Portuninae</taxon>
        <taxon>Portunus</taxon>
    </lineage>
</organism>
<dbReference type="AlphaFoldDB" id="A0A5B7FG76"/>
<evidence type="ECO:0000313" key="2">
    <source>
        <dbReference type="Proteomes" id="UP000324222"/>
    </source>
</evidence>
<comment type="caution">
    <text evidence="1">The sequence shown here is derived from an EMBL/GenBank/DDBJ whole genome shotgun (WGS) entry which is preliminary data.</text>
</comment>
<evidence type="ECO:0000313" key="1">
    <source>
        <dbReference type="EMBL" id="MPC45492.1"/>
    </source>
</evidence>